<dbReference type="GO" id="GO:0015293">
    <property type="term" value="F:symporter activity"/>
    <property type="evidence" value="ECO:0007669"/>
    <property type="project" value="UniProtKB-KW"/>
</dbReference>
<feature type="transmembrane region" description="Helical" evidence="10">
    <location>
        <begin position="138"/>
        <end position="160"/>
    </location>
</feature>
<feature type="domain" description="Major facilitator superfamily (MFS) profile" evidence="11">
    <location>
        <begin position="28"/>
        <end position="486"/>
    </location>
</feature>
<accession>A0A835EXF2</accession>
<keyword evidence="8 10" id="KW-0472">Membrane</keyword>
<keyword evidence="5 10" id="KW-0812">Transmembrane</keyword>
<dbReference type="GO" id="GO:0015145">
    <property type="term" value="F:monosaccharide transmembrane transporter activity"/>
    <property type="evidence" value="ECO:0007669"/>
    <property type="project" value="InterPro"/>
</dbReference>
<evidence type="ECO:0000313" key="13">
    <source>
        <dbReference type="Proteomes" id="UP000636709"/>
    </source>
</evidence>
<comment type="similarity">
    <text evidence="2 9">Belongs to the major facilitator superfamily. Sugar transporter (TC 2.A.1.1) family.</text>
</comment>
<dbReference type="InterPro" id="IPR045262">
    <property type="entry name" value="STP/PLT_plant"/>
</dbReference>
<protein>
    <recommendedName>
        <fullName evidence="11">Major facilitator superfamily (MFS) profile domain-containing protein</fullName>
    </recommendedName>
</protein>
<evidence type="ECO:0000256" key="1">
    <source>
        <dbReference type="ARBA" id="ARBA00004141"/>
    </source>
</evidence>
<feature type="transmembrane region" description="Helical" evidence="10">
    <location>
        <begin position="394"/>
        <end position="414"/>
    </location>
</feature>
<feature type="transmembrane region" description="Helical" evidence="10">
    <location>
        <begin position="21"/>
        <end position="41"/>
    </location>
</feature>
<evidence type="ECO:0000313" key="12">
    <source>
        <dbReference type="EMBL" id="KAF8722249.1"/>
    </source>
</evidence>
<dbReference type="PROSITE" id="PS50850">
    <property type="entry name" value="MFS"/>
    <property type="match status" value="1"/>
</dbReference>
<dbReference type="AlphaFoldDB" id="A0A835EXF2"/>
<dbReference type="EMBL" id="JACEFO010001675">
    <property type="protein sequence ID" value="KAF8722249.1"/>
    <property type="molecule type" value="Genomic_DNA"/>
</dbReference>
<keyword evidence="6" id="KW-0769">Symport</keyword>
<dbReference type="Gramene" id="Dexi9A01G0017920.1">
    <property type="protein sequence ID" value="Dexi9A01G0017920.1:cds"/>
    <property type="gene ID" value="Dexi9A01G0017920"/>
</dbReference>
<dbReference type="NCBIfam" id="TIGR00879">
    <property type="entry name" value="SP"/>
    <property type="match status" value="1"/>
</dbReference>
<dbReference type="PROSITE" id="PS00217">
    <property type="entry name" value="SUGAR_TRANSPORT_2"/>
    <property type="match status" value="1"/>
</dbReference>
<evidence type="ECO:0000256" key="3">
    <source>
        <dbReference type="ARBA" id="ARBA00022448"/>
    </source>
</evidence>
<evidence type="ECO:0000256" key="10">
    <source>
        <dbReference type="SAM" id="Phobius"/>
    </source>
</evidence>
<dbReference type="PROSITE" id="PS00216">
    <property type="entry name" value="SUGAR_TRANSPORT_1"/>
    <property type="match status" value="1"/>
</dbReference>
<evidence type="ECO:0000256" key="9">
    <source>
        <dbReference type="RuleBase" id="RU003346"/>
    </source>
</evidence>
<dbReference type="InterPro" id="IPR044778">
    <property type="entry name" value="MFS_STP/MST-like_plant"/>
</dbReference>
<feature type="transmembrane region" description="Helical" evidence="10">
    <location>
        <begin position="172"/>
        <end position="195"/>
    </location>
</feature>
<dbReference type="PANTHER" id="PTHR23500">
    <property type="entry name" value="SOLUTE CARRIER FAMILY 2, FACILITATED GLUCOSE TRANSPORTER"/>
    <property type="match status" value="1"/>
</dbReference>
<comment type="caution">
    <text evidence="12">The sequence shown here is derived from an EMBL/GenBank/DDBJ whole genome shotgun (WGS) entry which is preliminary data.</text>
</comment>
<proteinExistence type="inferred from homology"/>
<evidence type="ECO:0000256" key="6">
    <source>
        <dbReference type="ARBA" id="ARBA00022847"/>
    </source>
</evidence>
<dbReference type="InterPro" id="IPR036259">
    <property type="entry name" value="MFS_trans_sf"/>
</dbReference>
<keyword evidence="13" id="KW-1185">Reference proteome</keyword>
<keyword evidence="4" id="KW-0762">Sugar transport</keyword>
<evidence type="ECO:0000256" key="4">
    <source>
        <dbReference type="ARBA" id="ARBA00022597"/>
    </source>
</evidence>
<evidence type="ECO:0000256" key="5">
    <source>
        <dbReference type="ARBA" id="ARBA00022692"/>
    </source>
</evidence>
<dbReference type="GO" id="GO:0016020">
    <property type="term" value="C:membrane"/>
    <property type="evidence" value="ECO:0007669"/>
    <property type="project" value="UniProtKB-SubCell"/>
</dbReference>
<feature type="transmembrane region" description="Helical" evidence="10">
    <location>
        <begin position="83"/>
        <end position="106"/>
    </location>
</feature>
<dbReference type="InterPro" id="IPR005828">
    <property type="entry name" value="MFS_sugar_transport-like"/>
</dbReference>
<keyword evidence="7 10" id="KW-1133">Transmembrane helix</keyword>
<evidence type="ECO:0000259" key="11">
    <source>
        <dbReference type="PROSITE" id="PS50850"/>
    </source>
</evidence>
<comment type="subcellular location">
    <subcellularLocation>
        <location evidence="1">Membrane</location>
        <topology evidence="1">Multi-pass membrane protein</topology>
    </subcellularLocation>
</comment>
<feature type="transmembrane region" description="Helical" evidence="10">
    <location>
        <begin position="201"/>
        <end position="224"/>
    </location>
</feature>
<evidence type="ECO:0000256" key="2">
    <source>
        <dbReference type="ARBA" id="ARBA00010992"/>
    </source>
</evidence>
<dbReference type="PRINTS" id="PR00171">
    <property type="entry name" value="SUGRTRNSPORT"/>
</dbReference>
<evidence type="ECO:0000256" key="8">
    <source>
        <dbReference type="ARBA" id="ARBA00023136"/>
    </source>
</evidence>
<feature type="transmembrane region" description="Helical" evidence="10">
    <location>
        <begin position="462"/>
        <end position="482"/>
    </location>
</feature>
<feature type="transmembrane region" description="Helical" evidence="10">
    <location>
        <begin position="291"/>
        <end position="315"/>
    </location>
</feature>
<keyword evidence="3 9" id="KW-0813">Transport</keyword>
<organism evidence="12 13">
    <name type="scientific">Digitaria exilis</name>
    <dbReference type="NCBI Taxonomy" id="1010633"/>
    <lineage>
        <taxon>Eukaryota</taxon>
        <taxon>Viridiplantae</taxon>
        <taxon>Streptophyta</taxon>
        <taxon>Embryophyta</taxon>
        <taxon>Tracheophyta</taxon>
        <taxon>Spermatophyta</taxon>
        <taxon>Magnoliopsida</taxon>
        <taxon>Liliopsida</taxon>
        <taxon>Poales</taxon>
        <taxon>Poaceae</taxon>
        <taxon>PACMAD clade</taxon>
        <taxon>Panicoideae</taxon>
        <taxon>Panicodae</taxon>
        <taxon>Paniceae</taxon>
        <taxon>Anthephorinae</taxon>
        <taxon>Digitaria</taxon>
    </lineage>
</organism>
<feature type="transmembrane region" description="Helical" evidence="10">
    <location>
        <begin position="361"/>
        <end position="382"/>
    </location>
</feature>
<dbReference type="SUPFAM" id="SSF103473">
    <property type="entry name" value="MFS general substrate transporter"/>
    <property type="match status" value="1"/>
</dbReference>
<dbReference type="CDD" id="cd17361">
    <property type="entry name" value="MFS_STP"/>
    <property type="match status" value="1"/>
</dbReference>
<dbReference type="PANTHER" id="PTHR23500:SF545">
    <property type="entry name" value="SUGAR TRANSPORT PROTEIN MST2"/>
    <property type="match status" value="1"/>
</dbReference>
<feature type="transmembrane region" description="Helical" evidence="10">
    <location>
        <begin position="327"/>
        <end position="349"/>
    </location>
</feature>
<dbReference type="InterPro" id="IPR020846">
    <property type="entry name" value="MFS_dom"/>
</dbReference>
<dbReference type="InterPro" id="IPR005829">
    <property type="entry name" value="Sugar_transporter_CS"/>
</dbReference>
<name>A0A835EXF2_9POAL</name>
<dbReference type="OrthoDB" id="4142200at2759"/>
<reference evidence="12" key="1">
    <citation type="submission" date="2020-07" db="EMBL/GenBank/DDBJ databases">
        <title>Genome sequence and genetic diversity analysis of an under-domesticated orphan crop, white fonio (Digitaria exilis).</title>
        <authorList>
            <person name="Bennetzen J.L."/>
            <person name="Chen S."/>
            <person name="Ma X."/>
            <person name="Wang X."/>
            <person name="Yssel A.E.J."/>
            <person name="Chaluvadi S.R."/>
            <person name="Johnson M."/>
            <person name="Gangashetty P."/>
            <person name="Hamidou F."/>
            <person name="Sanogo M.D."/>
            <person name="Zwaenepoel A."/>
            <person name="Wallace J."/>
            <person name="Van De Peer Y."/>
            <person name="Van Deynze A."/>
        </authorList>
    </citation>
    <scope>NUCLEOTIDE SEQUENCE</scope>
    <source>
        <tissue evidence="12">Leaves</tissue>
    </source>
</reference>
<dbReference type="FunFam" id="1.20.1250.20:FF:000002">
    <property type="entry name" value="Sugar transport protein 13"/>
    <property type="match status" value="1"/>
</dbReference>
<dbReference type="Proteomes" id="UP000636709">
    <property type="component" value="Unassembled WGS sequence"/>
</dbReference>
<dbReference type="Pfam" id="PF00083">
    <property type="entry name" value="Sugar_tr"/>
    <property type="match status" value="1"/>
</dbReference>
<gene>
    <name evidence="12" type="ORF">HU200_022558</name>
</gene>
<dbReference type="InterPro" id="IPR003663">
    <property type="entry name" value="Sugar/inositol_transpt"/>
</dbReference>
<dbReference type="Gene3D" id="1.20.1250.20">
    <property type="entry name" value="MFS general substrate transporter like domains"/>
    <property type="match status" value="1"/>
</dbReference>
<feature type="transmembrane region" description="Helical" evidence="10">
    <location>
        <begin position="113"/>
        <end position="132"/>
    </location>
</feature>
<sequence length="531" mass="57058">MGAPAAAEAGQQLTKEYPGRLTLYVFVTCAVAATGGLIVGYDIGISGGVTSMDTFLQEFFPSVYRKERTARGGSQYCKFDSQLLTAFTSSLYLAALAASFFVASVARSLGRRWCMFGGGVSFLAGAALNAAARNVSMLIVGRILLGVGVGFAGLSIPIYLSEMAPHRLRGMLNIGLQLMITVGIFSANLVNYGAAKIKAGWGWRLSLGLAAVPASIITVGSLFLPDTPNSLINRGHHEHARQVLRRIRGTDDIEDEYNDLVAAASGEVSSGGVRRRPPWLDILQRRYRPQLTMAVAIPFFQQLTGINVIMFYAPVLFKTIGLGGDASLMSAVITGLVNIVATLVSIATVDRLGRRKLFFQGGCQMLVCQIIIGTLIGVGFGASGGDEGAIPKTSAAAIVAFICVYVAGFAWSWGPLGILVPSEVFPLEIRPAGQGINVAVNMLCTFAVAQAFLRMLCHMRFGLFYFFGGWVLAMTLFVAAFLPETKGVPIEKMGAVWRTHWFWRRFVADEDGRAETVTSMDYPKGNAIVVR</sequence>
<evidence type="ECO:0000256" key="7">
    <source>
        <dbReference type="ARBA" id="ARBA00022989"/>
    </source>
</evidence>